<dbReference type="Proteomes" id="UP000050795">
    <property type="component" value="Unassembled WGS sequence"/>
</dbReference>
<accession>A0AA85IXP5</accession>
<evidence type="ECO:0000313" key="2">
    <source>
        <dbReference type="Proteomes" id="UP000050795"/>
    </source>
</evidence>
<feature type="compositionally biased region" description="Low complexity" evidence="1">
    <location>
        <begin position="90"/>
        <end position="105"/>
    </location>
</feature>
<evidence type="ECO:0000256" key="1">
    <source>
        <dbReference type="SAM" id="MobiDB-lite"/>
    </source>
</evidence>
<dbReference type="WBParaSite" id="TREG1_115090.1">
    <property type="protein sequence ID" value="TREG1_115090.1"/>
    <property type="gene ID" value="TREG1_115090"/>
</dbReference>
<reference evidence="2" key="1">
    <citation type="submission" date="2022-06" db="EMBL/GenBank/DDBJ databases">
        <authorList>
            <person name="Berger JAMES D."/>
            <person name="Berger JAMES D."/>
        </authorList>
    </citation>
    <scope>NUCLEOTIDE SEQUENCE [LARGE SCALE GENOMIC DNA]</scope>
</reference>
<reference evidence="3" key="2">
    <citation type="submission" date="2023-11" db="UniProtKB">
        <authorList>
            <consortium name="WormBaseParasite"/>
        </authorList>
    </citation>
    <scope>IDENTIFICATION</scope>
</reference>
<evidence type="ECO:0000313" key="3">
    <source>
        <dbReference type="WBParaSite" id="TREG1_115090.1"/>
    </source>
</evidence>
<feature type="compositionally biased region" description="Polar residues" evidence="1">
    <location>
        <begin position="75"/>
        <end position="89"/>
    </location>
</feature>
<sequence length="181" mass="19683">MIQTNSQNFMPDRPWPGLTTTALPAAVSQGGSDKYATEAHKTTKNEQKQAACDRPQAVVPWALRSRNQLPRCGQPGSNNRPHNPKRTQNLSNPHLSLSSSSSLLPCLPPSDATPLLDGSSLPLHSVSTKNDESQKTTTDSLLKPRHQFHIGAFNVRTLCQIGQQASLAKTLASRATRRDTV</sequence>
<name>A0AA85IXP5_TRIRE</name>
<feature type="region of interest" description="Disordered" evidence="1">
    <location>
        <begin position="65"/>
        <end position="139"/>
    </location>
</feature>
<keyword evidence="2" id="KW-1185">Reference proteome</keyword>
<dbReference type="AlphaFoldDB" id="A0AA85IXP5"/>
<organism evidence="2 3">
    <name type="scientific">Trichobilharzia regenti</name>
    <name type="common">Nasal bird schistosome</name>
    <dbReference type="NCBI Taxonomy" id="157069"/>
    <lineage>
        <taxon>Eukaryota</taxon>
        <taxon>Metazoa</taxon>
        <taxon>Spiralia</taxon>
        <taxon>Lophotrochozoa</taxon>
        <taxon>Platyhelminthes</taxon>
        <taxon>Trematoda</taxon>
        <taxon>Digenea</taxon>
        <taxon>Strigeidida</taxon>
        <taxon>Schistosomatoidea</taxon>
        <taxon>Schistosomatidae</taxon>
        <taxon>Trichobilharzia</taxon>
    </lineage>
</organism>
<proteinExistence type="predicted"/>
<protein>
    <submittedName>
        <fullName evidence="3">Uncharacterized protein</fullName>
    </submittedName>
</protein>